<dbReference type="Proteomes" id="UP001218629">
    <property type="component" value="Chromosome"/>
</dbReference>
<sequence length="225" mass="24158">MVDTRQEPDFNSLRGRPSMRLTRLRSRATAVMAGLAAALATVGVTAAADEASGPHPAAVSVTPVADTAPGPAGKDRQADARRLTSQRSPRLADADDGTVNTDYSIVNTAVTTSRVWYKTVPAPPFRLTDMGVAVIWQIPSDRAAYDKHKNDWIGIYEGNGTKGTRVYWDWTCPSSDYKEQCGEAFGATVIATGKLTHGKEYTAAYYSDGGASSNGTLRATYTFWA</sequence>
<evidence type="ECO:0000256" key="1">
    <source>
        <dbReference type="SAM" id="MobiDB-lite"/>
    </source>
</evidence>
<evidence type="ECO:0008006" key="4">
    <source>
        <dbReference type="Google" id="ProtNLM"/>
    </source>
</evidence>
<dbReference type="RefSeq" id="WP_275306300.1">
    <property type="nucleotide sequence ID" value="NZ_CP095749.1"/>
</dbReference>
<feature type="compositionally biased region" description="Basic and acidic residues" evidence="1">
    <location>
        <begin position="73"/>
        <end position="82"/>
    </location>
</feature>
<evidence type="ECO:0000313" key="3">
    <source>
        <dbReference type="Proteomes" id="UP001218629"/>
    </source>
</evidence>
<accession>A0ABY8A2N6</accession>
<dbReference type="EMBL" id="CP095749">
    <property type="protein sequence ID" value="WEB38571.1"/>
    <property type="molecule type" value="Genomic_DNA"/>
</dbReference>
<gene>
    <name evidence="2" type="ORF">MOV08_04155</name>
</gene>
<evidence type="ECO:0000313" key="2">
    <source>
        <dbReference type="EMBL" id="WEB38571.1"/>
    </source>
</evidence>
<proteinExistence type="predicted"/>
<feature type="region of interest" description="Disordered" evidence="1">
    <location>
        <begin position="52"/>
        <end position="97"/>
    </location>
</feature>
<keyword evidence="3" id="KW-1185">Reference proteome</keyword>
<reference evidence="2 3" key="1">
    <citation type="submission" date="2022-03" db="EMBL/GenBank/DDBJ databases">
        <title>Streptomyces yunnanensis P86,complete genome.</title>
        <authorList>
            <person name="Chen S."/>
            <person name="Zhang Q."/>
        </authorList>
    </citation>
    <scope>NUCLEOTIDE SEQUENCE [LARGE SCALE GENOMIC DNA]</scope>
    <source>
        <strain evidence="2 3">P86</strain>
    </source>
</reference>
<protein>
    <recommendedName>
        <fullName evidence="4">Secreted protein</fullName>
    </recommendedName>
</protein>
<name>A0ABY8A2N6_9ACTN</name>
<organism evidence="2 3">
    <name type="scientific">Streptomyces yunnanensis</name>
    <dbReference type="NCBI Taxonomy" id="156453"/>
    <lineage>
        <taxon>Bacteria</taxon>
        <taxon>Bacillati</taxon>
        <taxon>Actinomycetota</taxon>
        <taxon>Actinomycetes</taxon>
        <taxon>Kitasatosporales</taxon>
        <taxon>Streptomycetaceae</taxon>
        <taxon>Streptomyces</taxon>
    </lineage>
</organism>